<proteinExistence type="predicted"/>
<dbReference type="Pfam" id="PF13365">
    <property type="entry name" value="Trypsin_2"/>
    <property type="match status" value="1"/>
</dbReference>
<dbReference type="InterPro" id="IPR009003">
    <property type="entry name" value="Peptidase_S1_PA"/>
</dbReference>
<keyword evidence="3" id="KW-1185">Reference proteome</keyword>
<dbReference type="Gene3D" id="2.40.10.10">
    <property type="entry name" value="Trypsin-like serine proteases"/>
    <property type="match status" value="2"/>
</dbReference>
<dbReference type="Proteomes" id="UP000664654">
    <property type="component" value="Unassembled WGS sequence"/>
</dbReference>
<evidence type="ECO:0000313" key="3">
    <source>
        <dbReference type="Proteomes" id="UP000664654"/>
    </source>
</evidence>
<evidence type="ECO:0000313" key="2">
    <source>
        <dbReference type="EMBL" id="MBN7827294.1"/>
    </source>
</evidence>
<evidence type="ECO:0000256" key="1">
    <source>
        <dbReference type="SAM" id="SignalP"/>
    </source>
</evidence>
<name>A0A939ISK8_9ALTE</name>
<sequence length="248" mass="26274">MQRIIAAGLFILACFCVSAADLEQTIAAVKPSVVGIGVFDPLGAPRHELQGTGFAVGDGSIIATNFHVVERPLDEVSLQKRVVFIGSGAKPEIVEASILATDPEHDLALLKIEGRQVTPLKLSDGAMLPDGREVVFTGFPIGAVLGLYPASHRGMIAATTPVVRASANAQQLSLDVMKRLRQPFMVYQMDATAYPGSSGSPVYDGRTGEVVAVINQVFVKGSKEAALSDPSGITYSIPVKYLRTLLEL</sequence>
<dbReference type="SUPFAM" id="SSF50494">
    <property type="entry name" value="Trypsin-like serine proteases"/>
    <property type="match status" value="1"/>
</dbReference>
<dbReference type="RefSeq" id="WP_206575406.1">
    <property type="nucleotide sequence ID" value="NZ_JAFKCV010000016.1"/>
</dbReference>
<feature type="chain" id="PRO_5037681494" evidence="1">
    <location>
        <begin position="20"/>
        <end position="248"/>
    </location>
</feature>
<dbReference type="PANTHER" id="PTHR43019">
    <property type="entry name" value="SERINE ENDOPROTEASE DEGS"/>
    <property type="match status" value="1"/>
</dbReference>
<dbReference type="PANTHER" id="PTHR43019:SF23">
    <property type="entry name" value="PROTEASE DO-LIKE 5, CHLOROPLASTIC"/>
    <property type="match status" value="1"/>
</dbReference>
<dbReference type="AlphaFoldDB" id="A0A939ISK8"/>
<keyword evidence="1" id="KW-0732">Signal</keyword>
<accession>A0A939ISK8</accession>
<feature type="signal peptide" evidence="1">
    <location>
        <begin position="1"/>
        <end position="19"/>
    </location>
</feature>
<comment type="caution">
    <text evidence="2">The sequence shown here is derived from an EMBL/GenBank/DDBJ whole genome shotgun (WGS) entry which is preliminary data.</text>
</comment>
<gene>
    <name evidence="2" type="ORF">J0A66_18825</name>
</gene>
<reference evidence="2" key="1">
    <citation type="submission" date="2021-03" db="EMBL/GenBank/DDBJ databases">
        <title>novel species isolated from a fishpond in China.</title>
        <authorList>
            <person name="Lu H."/>
            <person name="Cai Z."/>
        </authorList>
    </citation>
    <scope>NUCLEOTIDE SEQUENCE</scope>
    <source>
        <strain evidence="2">JCM 30855</strain>
    </source>
</reference>
<protein>
    <submittedName>
        <fullName evidence="2">Trypsin-like peptidase domain-containing protein</fullName>
    </submittedName>
</protein>
<dbReference type="InterPro" id="IPR043504">
    <property type="entry name" value="Peptidase_S1_PA_chymotrypsin"/>
</dbReference>
<organism evidence="2 3">
    <name type="scientific">Bowmanella dokdonensis</name>
    <dbReference type="NCBI Taxonomy" id="751969"/>
    <lineage>
        <taxon>Bacteria</taxon>
        <taxon>Pseudomonadati</taxon>
        <taxon>Pseudomonadota</taxon>
        <taxon>Gammaproteobacteria</taxon>
        <taxon>Alteromonadales</taxon>
        <taxon>Alteromonadaceae</taxon>
        <taxon>Bowmanella</taxon>
    </lineage>
</organism>
<dbReference type="EMBL" id="JAFKCV010000016">
    <property type="protein sequence ID" value="MBN7827294.1"/>
    <property type="molecule type" value="Genomic_DNA"/>
</dbReference>